<protein>
    <submittedName>
        <fullName evidence="2">Uncharacterized protein</fullName>
    </submittedName>
</protein>
<feature type="transmembrane region" description="Helical" evidence="1">
    <location>
        <begin position="293"/>
        <end position="316"/>
    </location>
</feature>
<keyword evidence="1" id="KW-1133">Transmembrane helix</keyword>
<dbReference type="OrthoDB" id="5412502at2759"/>
<dbReference type="STRING" id="2082308.A0A2K1R0W6"/>
<keyword evidence="1" id="KW-0812">Transmembrane</keyword>
<evidence type="ECO:0000313" key="2">
    <source>
        <dbReference type="EMBL" id="PNS20935.1"/>
    </source>
</evidence>
<reference evidence="2 3" key="1">
    <citation type="submission" date="2017-06" db="EMBL/GenBank/DDBJ databases">
        <title>Draft genome sequence of a variant of Elsinoe murrayae.</title>
        <authorList>
            <person name="Cheng Q."/>
        </authorList>
    </citation>
    <scope>NUCLEOTIDE SEQUENCE [LARGE SCALE GENOMIC DNA]</scope>
    <source>
        <strain evidence="2 3">CQ-2017a</strain>
    </source>
</reference>
<evidence type="ECO:0000313" key="3">
    <source>
        <dbReference type="Proteomes" id="UP000243797"/>
    </source>
</evidence>
<keyword evidence="3" id="KW-1185">Reference proteome</keyword>
<dbReference type="AlphaFoldDB" id="A0A2K1R0W6"/>
<evidence type="ECO:0000256" key="1">
    <source>
        <dbReference type="SAM" id="Phobius"/>
    </source>
</evidence>
<feature type="transmembrane region" description="Helical" evidence="1">
    <location>
        <begin position="191"/>
        <end position="209"/>
    </location>
</feature>
<feature type="transmembrane region" description="Helical" evidence="1">
    <location>
        <begin position="165"/>
        <end position="185"/>
    </location>
</feature>
<comment type="caution">
    <text evidence="2">The sequence shown here is derived from an EMBL/GenBank/DDBJ whole genome shotgun (WGS) entry which is preliminary data.</text>
</comment>
<accession>A0A2K1R0W6</accession>
<keyword evidence="1" id="KW-0472">Membrane</keyword>
<feature type="transmembrane region" description="Helical" evidence="1">
    <location>
        <begin position="270"/>
        <end position="287"/>
    </location>
</feature>
<proteinExistence type="predicted"/>
<organism evidence="2 3">
    <name type="scientific">Sphaceloma murrayae</name>
    <dbReference type="NCBI Taxonomy" id="2082308"/>
    <lineage>
        <taxon>Eukaryota</taxon>
        <taxon>Fungi</taxon>
        <taxon>Dikarya</taxon>
        <taxon>Ascomycota</taxon>
        <taxon>Pezizomycotina</taxon>
        <taxon>Dothideomycetes</taxon>
        <taxon>Dothideomycetidae</taxon>
        <taxon>Myriangiales</taxon>
        <taxon>Elsinoaceae</taxon>
        <taxon>Sphaceloma</taxon>
    </lineage>
</organism>
<sequence length="450" mass="50212">MSFAWFPAGRDDQSGWRLDIVSLLAVIGESTVSEHAQTITASWLCVLPRLIPAPQALLKSSRPKRLPPTPGVTVVGAFSGSKVDELNFAANLIHDVSGAKKHSFQEFTIRYRYDESGRTQTRLEKLNDVEKAQGSRNNGRLHGLLSERGLHETRDRLEARDLSPLNMLTVVSFLISVGLLVWAIILRDGVAALAITTLSLASSATGFALKWKPELAKRTSPNQDVPKGDVVLKLRDAAFVVVHCDENITREIYIGSDSVKYYFGSKASKAVTGLGTLFLMVGVILLGNCTWTMQAAIASAFLVLNGTYWMIALLPLKLFWHVAAYRIDPEPDLPVHVRDAHETVLFRGRELPDSYTRTIWYTIHRSRSTTWVWSSASVPDTPAWREWVEEAAEHIDDSNWDAVERKDVIMTKYKRMALKQEEQARERIAASSMMADKTAMNTGQVAVKSF</sequence>
<gene>
    <name evidence="2" type="ORF">CAC42_2866</name>
</gene>
<dbReference type="EMBL" id="NKHZ01000017">
    <property type="protein sequence ID" value="PNS20935.1"/>
    <property type="molecule type" value="Genomic_DNA"/>
</dbReference>
<dbReference type="Proteomes" id="UP000243797">
    <property type="component" value="Unassembled WGS sequence"/>
</dbReference>
<dbReference type="InParanoid" id="A0A2K1R0W6"/>
<name>A0A2K1R0W6_9PEZI</name>